<dbReference type="Gene3D" id="1.10.10.2840">
    <property type="entry name" value="PucR C-terminal helix-turn-helix domain"/>
    <property type="match status" value="1"/>
</dbReference>
<keyword evidence="4" id="KW-1185">Reference proteome</keyword>
<dbReference type="InterPro" id="IPR012914">
    <property type="entry name" value="PucR_dom"/>
</dbReference>
<dbReference type="InterPro" id="IPR042070">
    <property type="entry name" value="PucR_C-HTH_sf"/>
</dbReference>
<evidence type="ECO:0000259" key="1">
    <source>
        <dbReference type="Pfam" id="PF07905"/>
    </source>
</evidence>
<dbReference type="EMBL" id="VUNI01000024">
    <property type="protein sequence ID" value="MST75710.1"/>
    <property type="molecule type" value="Genomic_DNA"/>
</dbReference>
<dbReference type="InterPro" id="IPR025736">
    <property type="entry name" value="PucR_C-HTH_dom"/>
</dbReference>
<comment type="caution">
    <text evidence="3">The sequence shown here is derived from an EMBL/GenBank/DDBJ whole genome shotgun (WGS) entry which is preliminary data.</text>
</comment>
<dbReference type="Pfam" id="PF13556">
    <property type="entry name" value="HTH_30"/>
    <property type="match status" value="1"/>
</dbReference>
<evidence type="ECO:0000313" key="3">
    <source>
        <dbReference type="EMBL" id="MST75710.1"/>
    </source>
</evidence>
<dbReference type="AlphaFoldDB" id="A0A6L5YTD2"/>
<dbReference type="Pfam" id="PF07905">
    <property type="entry name" value="PucR"/>
    <property type="match status" value="1"/>
</dbReference>
<protein>
    <submittedName>
        <fullName evidence="3">PucR family transcriptional regulator</fullName>
    </submittedName>
</protein>
<accession>A0A6L5YTD2</accession>
<proteinExistence type="predicted"/>
<sequence>MDCETNFFIIFCNFYKNMLLCPYITDWRTNMLDVASLEKFDFFKNFVLIAGAKGLYRNISNVVILDYEGIEGDFSGFHEGDFVITNMLFAKNDTSKIYPAFKELIDIGVSAFAIKTVFFTELPAEVLELAEHSRIPVFFFHDIYIEDVILSITDHLRSSANYNYYENLIDSFLLTPSHHAQINELLHSLLPDEDQRISEKTVTSLSLFPPTDTDEFSLQRTINKLMLQVNHMKTKADLHILKYQKGILFLCFEEKQNSPENTYAMWNDIMKELNLTQYIAGISDHPLQISKIDIAIERSLHACKMSAKHGCLLSKYSDLGLSNLIFSIYKDRYSCAFLAEKAAVLRPAKHAALKDTMQELVLHDFEIDPTAESLFQHPNTIRYRIGKLKDLFRVKNDLEFQILCILLSRDEYSTV</sequence>
<name>A0A6L5YTD2_9FIRM</name>
<organism evidence="3 4">
    <name type="scientific">Roseburia porci</name>
    <dbReference type="NCBI Taxonomy" id="2605790"/>
    <lineage>
        <taxon>Bacteria</taxon>
        <taxon>Bacillati</taxon>
        <taxon>Bacillota</taxon>
        <taxon>Clostridia</taxon>
        <taxon>Lachnospirales</taxon>
        <taxon>Lachnospiraceae</taxon>
        <taxon>Roseburia</taxon>
    </lineage>
</organism>
<evidence type="ECO:0000313" key="4">
    <source>
        <dbReference type="Proteomes" id="UP000474024"/>
    </source>
</evidence>
<reference evidence="3 4" key="1">
    <citation type="submission" date="2019-08" db="EMBL/GenBank/DDBJ databases">
        <title>In-depth cultivation of the pig gut microbiome towards novel bacterial diversity and tailored functional studies.</title>
        <authorList>
            <person name="Wylensek D."/>
            <person name="Hitch T.C.A."/>
            <person name="Clavel T."/>
        </authorList>
    </citation>
    <scope>NUCLEOTIDE SEQUENCE [LARGE SCALE GENOMIC DNA]</scope>
    <source>
        <strain evidence="3 4">MUC/MUC-530-WT-4D</strain>
    </source>
</reference>
<dbReference type="Proteomes" id="UP000474024">
    <property type="component" value="Unassembled WGS sequence"/>
</dbReference>
<gene>
    <name evidence="3" type="ORF">FYJ75_11930</name>
</gene>
<evidence type="ECO:0000259" key="2">
    <source>
        <dbReference type="Pfam" id="PF13556"/>
    </source>
</evidence>
<feature type="domain" description="PucR C-terminal helix-turn-helix" evidence="2">
    <location>
        <begin position="355"/>
        <end position="394"/>
    </location>
</feature>
<feature type="domain" description="Purine catabolism PurC-like" evidence="1">
    <location>
        <begin position="42"/>
        <end position="155"/>
    </location>
</feature>